<dbReference type="InterPro" id="IPR045734">
    <property type="entry name" value="Snx8_BAR_dom"/>
</dbReference>
<dbReference type="SMART" id="SM00312">
    <property type="entry name" value="PX"/>
    <property type="match status" value="1"/>
</dbReference>
<evidence type="ECO:0000256" key="1">
    <source>
        <dbReference type="ARBA" id="ARBA00002474"/>
    </source>
</evidence>
<dbReference type="CDD" id="cd06866">
    <property type="entry name" value="PX_SNX8_Mvp1p_like"/>
    <property type="match status" value="1"/>
</dbReference>
<organism evidence="12 13">
    <name type="scientific">Mucor flavus</name>
    <dbReference type="NCBI Taxonomy" id="439312"/>
    <lineage>
        <taxon>Eukaryota</taxon>
        <taxon>Fungi</taxon>
        <taxon>Fungi incertae sedis</taxon>
        <taxon>Mucoromycota</taxon>
        <taxon>Mucoromycotina</taxon>
        <taxon>Mucoromycetes</taxon>
        <taxon>Mucorales</taxon>
        <taxon>Mucorineae</taxon>
        <taxon>Mucoraceae</taxon>
        <taxon>Mucor</taxon>
    </lineage>
</organism>
<evidence type="ECO:0000256" key="10">
    <source>
        <dbReference type="SAM" id="MobiDB-lite"/>
    </source>
</evidence>
<evidence type="ECO:0000256" key="8">
    <source>
        <dbReference type="ARBA" id="ARBA00022927"/>
    </source>
</evidence>
<evidence type="ECO:0000256" key="6">
    <source>
        <dbReference type="ARBA" id="ARBA00022448"/>
    </source>
</evidence>
<dbReference type="SUPFAM" id="SSF64268">
    <property type="entry name" value="PX domain"/>
    <property type="match status" value="1"/>
</dbReference>
<evidence type="ECO:0000256" key="2">
    <source>
        <dbReference type="ARBA" id="ARBA00004287"/>
    </source>
</evidence>
<evidence type="ECO:0000313" key="13">
    <source>
        <dbReference type="Proteomes" id="UP001473302"/>
    </source>
</evidence>
<dbReference type="EMBL" id="BAABUK010000031">
    <property type="protein sequence ID" value="GAA5816329.1"/>
    <property type="molecule type" value="Genomic_DNA"/>
</dbReference>
<comment type="caution">
    <text evidence="12">The sequence shown here is derived from an EMBL/GenBank/DDBJ whole genome shotgun (WGS) entry which is preliminary data.</text>
</comment>
<feature type="domain" description="PX" evidence="11">
    <location>
        <begin position="237"/>
        <end position="346"/>
    </location>
</feature>
<reference evidence="12 13" key="1">
    <citation type="submission" date="2024-04" db="EMBL/GenBank/DDBJ databases">
        <title>genome sequences of Mucor flavus KT1a and Helicostylum pulchrum KT1b strains isolated from the surface of a dry-aged beef.</title>
        <authorList>
            <person name="Toyotome T."/>
            <person name="Hosono M."/>
            <person name="Torimaru M."/>
            <person name="Fukuda K."/>
            <person name="Mikami N."/>
        </authorList>
    </citation>
    <scope>NUCLEOTIDE SEQUENCE [LARGE SCALE GENOMIC DNA]</scope>
    <source>
        <strain evidence="12 13">KT1a</strain>
    </source>
</reference>
<evidence type="ECO:0000256" key="4">
    <source>
        <dbReference type="ARBA" id="ARBA00010883"/>
    </source>
</evidence>
<feature type="compositionally biased region" description="Low complexity" evidence="10">
    <location>
        <begin position="211"/>
        <end position="221"/>
    </location>
</feature>
<dbReference type="InterPro" id="IPR036871">
    <property type="entry name" value="PX_dom_sf"/>
</dbReference>
<dbReference type="PANTHER" id="PTHR47554">
    <property type="entry name" value="SORTING NEXIN MVP1"/>
    <property type="match status" value="1"/>
</dbReference>
<keyword evidence="6" id="KW-0813">Transport</keyword>
<comment type="similarity">
    <text evidence="4">Belongs to the sorting nexin family.</text>
</comment>
<dbReference type="Gene3D" id="3.30.1520.10">
    <property type="entry name" value="Phox-like domain"/>
    <property type="match status" value="1"/>
</dbReference>
<proteinExistence type="inferred from homology"/>
<dbReference type="InterPro" id="IPR001683">
    <property type="entry name" value="PX_dom"/>
</dbReference>
<accession>A0ABP9ZBA3</accession>
<dbReference type="PROSITE" id="PS50195">
    <property type="entry name" value="PX"/>
    <property type="match status" value="1"/>
</dbReference>
<dbReference type="Gene3D" id="1.20.1270.60">
    <property type="entry name" value="Arfaptin homology (AH) domain/BAR domain"/>
    <property type="match status" value="1"/>
</dbReference>
<keyword evidence="7" id="KW-0963">Cytoplasm</keyword>
<dbReference type="Proteomes" id="UP001473302">
    <property type="component" value="Unassembled WGS sequence"/>
</dbReference>
<evidence type="ECO:0000256" key="9">
    <source>
        <dbReference type="ARBA" id="ARBA00023136"/>
    </source>
</evidence>
<dbReference type="Gene3D" id="1.10.238.10">
    <property type="entry name" value="EF-hand"/>
    <property type="match status" value="1"/>
</dbReference>
<evidence type="ECO:0000259" key="11">
    <source>
        <dbReference type="PROSITE" id="PS50195"/>
    </source>
</evidence>
<protein>
    <recommendedName>
        <fullName evidence="5">Sorting nexin MVP1</fullName>
    </recommendedName>
</protein>
<feature type="region of interest" description="Disordered" evidence="10">
    <location>
        <begin position="200"/>
        <end position="226"/>
    </location>
</feature>
<gene>
    <name evidence="12" type="ORF">MFLAVUS_009855</name>
</gene>
<sequence>MQNNFEHILSPDFNEPLQYFDTSPSLSRTTPPIYADDPWTTSTPSSYVADRDLSHSHYFTEQEDIQHKDTFGSELTASNILLGVDIPEIYFDIYSRSNPRDEKIDIKSLDIILEQLSGLPIQTRQEVIRLVTSPEADYVTRNEFNSFLALIACGQKNLELSLETIYQHRNDLPIPTFSNLESFNIREIIKKQSSWNNDNNTKINQTQDLISTTDSSSSTTTAVQQEEQEAMNQWFRDLDHITVSRTLEKEGFLFKHVNYEVESEKLNSKVLRRFSDFYWLWEVLLKRYPFRILPNLPPKKLGGRDDVFEERRRKGLVRFINAVVRHPILGKDDVVIAFLSHPSEINSWKRANSPSLDEEFVRKSHNIAYLERMVPMDLDDRISRMRKRLSVSIQQYEHMCFIMNQMNRLKKALGTDYIRYSVTLNSVSELEKDCWVPGCQGCSQVVGGYGCIAKSMHQAGVILSKQAIATGDSIVESLKRQRDLLESFRELLDRRERMSPIPSDVLSRQVARYKKGKIQPSIAHDDTPEQQLHQGSWDEATGLTLSQQRDIFIKYCFIAELSYLHKQQASVSLMYNTYVRDEVRYAKQWSDHWKSLEVLTSEMPNTPHEFL</sequence>
<evidence type="ECO:0000256" key="3">
    <source>
        <dbReference type="ARBA" id="ARBA00004496"/>
    </source>
</evidence>
<dbReference type="InterPro" id="IPR035704">
    <property type="entry name" value="SNX8/Mvp1_PX"/>
</dbReference>
<name>A0ABP9ZBA3_9FUNG</name>
<keyword evidence="13" id="KW-1185">Reference proteome</keyword>
<dbReference type="PANTHER" id="PTHR47554:SF1">
    <property type="entry name" value="SORTING NEXIN MVP1"/>
    <property type="match status" value="1"/>
</dbReference>
<dbReference type="InterPro" id="IPR027267">
    <property type="entry name" value="AH/BAR_dom_sf"/>
</dbReference>
<feature type="compositionally biased region" description="Polar residues" evidence="10">
    <location>
        <begin position="200"/>
        <end position="210"/>
    </location>
</feature>
<comment type="function">
    <text evidence="1">Required for vacuolar protein sorting.</text>
</comment>
<keyword evidence="9" id="KW-0472">Membrane</keyword>
<keyword evidence="8" id="KW-0653">Protein transport</keyword>
<dbReference type="InterPro" id="IPR028662">
    <property type="entry name" value="SNX8/Mvp1"/>
</dbReference>
<evidence type="ECO:0000256" key="5">
    <source>
        <dbReference type="ARBA" id="ARBA00014268"/>
    </source>
</evidence>
<dbReference type="Pfam" id="PF00787">
    <property type="entry name" value="PX"/>
    <property type="match status" value="1"/>
</dbReference>
<dbReference type="Pfam" id="PF19566">
    <property type="entry name" value="Snx8_BAR_dom"/>
    <property type="match status" value="1"/>
</dbReference>
<evidence type="ECO:0000313" key="12">
    <source>
        <dbReference type="EMBL" id="GAA5816329.1"/>
    </source>
</evidence>
<comment type="subcellular location">
    <subcellularLocation>
        <location evidence="3">Cytoplasm</location>
    </subcellularLocation>
    <subcellularLocation>
        <location evidence="2">Membrane</location>
        <topology evidence="2">Peripheral membrane protein</topology>
        <orientation evidence="2">Cytoplasmic side</orientation>
    </subcellularLocation>
</comment>
<evidence type="ECO:0000256" key="7">
    <source>
        <dbReference type="ARBA" id="ARBA00022490"/>
    </source>
</evidence>